<name>A0A4Y3PI32_BREPA</name>
<evidence type="ECO:0000313" key="1">
    <source>
        <dbReference type="EMBL" id="GEB33104.1"/>
    </source>
</evidence>
<keyword evidence="2" id="KW-1185">Reference proteome</keyword>
<accession>A0A4Y3PI32</accession>
<protein>
    <submittedName>
        <fullName evidence="1">Uncharacterized protein</fullName>
    </submittedName>
</protein>
<dbReference type="STRING" id="54914.AV540_18705"/>
<proteinExistence type="predicted"/>
<gene>
    <name evidence="1" type="ORF">BPA01_26840</name>
</gene>
<dbReference type="Gene3D" id="6.10.250.3150">
    <property type="match status" value="1"/>
</dbReference>
<comment type="caution">
    <text evidence="1">The sequence shown here is derived from an EMBL/GenBank/DDBJ whole genome shotgun (WGS) entry which is preliminary data.</text>
</comment>
<organism evidence="1 2">
    <name type="scientific">Brevibacillus parabrevis</name>
    <dbReference type="NCBI Taxonomy" id="54914"/>
    <lineage>
        <taxon>Bacteria</taxon>
        <taxon>Bacillati</taxon>
        <taxon>Bacillota</taxon>
        <taxon>Bacilli</taxon>
        <taxon>Bacillales</taxon>
        <taxon>Paenibacillaceae</taxon>
        <taxon>Brevibacillus</taxon>
    </lineage>
</organism>
<reference evidence="1 2" key="1">
    <citation type="submission" date="2019-06" db="EMBL/GenBank/DDBJ databases">
        <title>Whole genome shotgun sequence of Brevibacillus parabrevis NBRC 12334.</title>
        <authorList>
            <person name="Hosoyama A."/>
            <person name="Uohara A."/>
            <person name="Ohji S."/>
            <person name="Ichikawa N."/>
        </authorList>
    </citation>
    <scope>NUCLEOTIDE SEQUENCE [LARGE SCALE GENOMIC DNA]</scope>
    <source>
        <strain evidence="1 2">NBRC 12334</strain>
    </source>
</reference>
<dbReference type="EMBL" id="BJMH01000011">
    <property type="protein sequence ID" value="GEB33104.1"/>
    <property type="molecule type" value="Genomic_DNA"/>
</dbReference>
<dbReference type="Proteomes" id="UP000316882">
    <property type="component" value="Unassembled WGS sequence"/>
</dbReference>
<evidence type="ECO:0000313" key="2">
    <source>
        <dbReference type="Proteomes" id="UP000316882"/>
    </source>
</evidence>
<sequence>MERQATSIMKAKGENMRKFLLVLFLLVCPLTVFAQEETAIPLEQLILQQHFTQKELERTLTLLKDEETRTYRDIAQIDLDLQRQKLVIEAMQRHAGEVARAYYMGERANLLTLLLNAENFNEFLLMFDFYQLVYEYDMNRLQTYHAERVKLATMQTDKQARLTLLQDLRKKYELQLAEMIAIQAEKEKNVQKLDDPTTVEALMDHLINDWETRGLPAFQTFFGMLAKVMVQVPELATPDRIQSDGFFSHTLTIKQSDFNQFLMQKDELFKQSRFSFENDKLTVEGTYDHMELRLVGNYELVSPTQLKFHITELYFDGFALPQATVDEMEKTYDLGFYPELISPNIQVQGISLQNEELKLQLKLNLPFGFGKK</sequence>
<dbReference type="AlphaFoldDB" id="A0A4Y3PI32"/>